<reference evidence="2" key="1">
    <citation type="journal article" date="2012" name="PLoS Genet.">
        <title>The genomes of the fungal plant pathogens Cladosporium fulvum and Dothistroma septosporum reveal adaptation to different hosts and lifestyles but also signatures of common ancestry.</title>
        <authorList>
            <person name="de Wit P.J.G.M."/>
            <person name="van der Burgt A."/>
            <person name="Oekmen B."/>
            <person name="Stergiopoulos I."/>
            <person name="Abd-Elsalam K.A."/>
            <person name="Aerts A.L."/>
            <person name="Bahkali A.H."/>
            <person name="Beenen H.G."/>
            <person name="Chettri P."/>
            <person name="Cox M.P."/>
            <person name="Datema E."/>
            <person name="de Vries R.P."/>
            <person name="Dhillon B."/>
            <person name="Ganley A.R."/>
            <person name="Griffiths S.A."/>
            <person name="Guo Y."/>
            <person name="Hamelin R.C."/>
            <person name="Henrissat B."/>
            <person name="Kabir M.S."/>
            <person name="Jashni M.K."/>
            <person name="Kema G."/>
            <person name="Klaubauf S."/>
            <person name="Lapidus A."/>
            <person name="Levasseur A."/>
            <person name="Lindquist E."/>
            <person name="Mehrabi R."/>
            <person name="Ohm R.A."/>
            <person name="Owen T.J."/>
            <person name="Salamov A."/>
            <person name="Schwelm A."/>
            <person name="Schijlen E."/>
            <person name="Sun H."/>
            <person name="van den Burg H.A."/>
            <person name="van Ham R.C.H.J."/>
            <person name="Zhang S."/>
            <person name="Goodwin S.B."/>
            <person name="Grigoriev I.V."/>
            <person name="Collemare J."/>
            <person name="Bradshaw R.E."/>
        </authorList>
    </citation>
    <scope>NUCLEOTIDE SEQUENCE [LARGE SCALE GENOMIC DNA]</scope>
    <source>
        <strain evidence="2">NZE10 / CBS 128990</strain>
    </source>
</reference>
<dbReference type="Proteomes" id="UP000016933">
    <property type="component" value="Unassembled WGS sequence"/>
</dbReference>
<keyword evidence="2" id="KW-1185">Reference proteome</keyword>
<gene>
    <name evidence="1" type="ORF">DOTSEDRAFT_88780</name>
</gene>
<dbReference type="InterPro" id="IPR017853">
    <property type="entry name" value="GH"/>
</dbReference>
<dbReference type="GO" id="GO:0016787">
    <property type="term" value="F:hydrolase activity"/>
    <property type="evidence" value="ECO:0007669"/>
    <property type="project" value="UniProtKB-KW"/>
</dbReference>
<dbReference type="SUPFAM" id="SSF51445">
    <property type="entry name" value="(Trans)glycosidases"/>
    <property type="match status" value="1"/>
</dbReference>
<protein>
    <submittedName>
        <fullName evidence="1">Glycoside hydrolase family 5 protein</fullName>
    </submittedName>
</protein>
<dbReference type="HOGENOM" id="CLU_1441027_0_0_1"/>
<dbReference type="PANTHER" id="PTHR31263:SF0">
    <property type="entry name" value="CELLULASE FAMILY PROTEIN (AFU_ORTHOLOGUE AFUA_5G14560)"/>
    <property type="match status" value="1"/>
</dbReference>
<sequence>MTQIASAGFEIIRLTYADEKVNQIYARNGSDVPLEVAMINGLGYENGTRLTKEIVAHNPGWTKDTTRFEIWGNIAQTAASKQIYIHPDMHVGKAQWCCNNTDGNAWFNDYDFPVDVWKRGLKYMANWAQGHDDVLSMSLRNELRRAINITSPTSTIDYDWLSLVGDDAAATDAIYETNSDILVTWSSM</sequence>
<keyword evidence="1" id="KW-0378">Hydrolase</keyword>
<name>N1PQM3_DOTSN</name>
<organism evidence="1 2">
    <name type="scientific">Dothistroma septosporum (strain NZE10 / CBS 128990)</name>
    <name type="common">Red band needle blight fungus</name>
    <name type="synonym">Mycosphaerella pini</name>
    <dbReference type="NCBI Taxonomy" id="675120"/>
    <lineage>
        <taxon>Eukaryota</taxon>
        <taxon>Fungi</taxon>
        <taxon>Dikarya</taxon>
        <taxon>Ascomycota</taxon>
        <taxon>Pezizomycotina</taxon>
        <taxon>Dothideomycetes</taxon>
        <taxon>Dothideomycetidae</taxon>
        <taxon>Mycosphaerellales</taxon>
        <taxon>Mycosphaerellaceae</taxon>
        <taxon>Dothistroma</taxon>
    </lineage>
</organism>
<dbReference type="STRING" id="675120.N1PQM3"/>
<dbReference type="AlphaFoldDB" id="N1PQM3"/>
<evidence type="ECO:0000313" key="2">
    <source>
        <dbReference type="Proteomes" id="UP000016933"/>
    </source>
</evidence>
<dbReference type="PANTHER" id="PTHR31263">
    <property type="entry name" value="CELLULASE FAMILY PROTEIN (AFU_ORTHOLOGUE AFUA_5G14560)"/>
    <property type="match status" value="1"/>
</dbReference>
<reference evidence="1 2" key="2">
    <citation type="journal article" date="2012" name="PLoS Pathog.">
        <title>Diverse lifestyles and strategies of plant pathogenesis encoded in the genomes of eighteen Dothideomycetes fungi.</title>
        <authorList>
            <person name="Ohm R.A."/>
            <person name="Feau N."/>
            <person name="Henrissat B."/>
            <person name="Schoch C.L."/>
            <person name="Horwitz B.A."/>
            <person name="Barry K.W."/>
            <person name="Condon B.J."/>
            <person name="Copeland A.C."/>
            <person name="Dhillon B."/>
            <person name="Glaser F."/>
            <person name="Hesse C.N."/>
            <person name="Kosti I."/>
            <person name="LaButti K."/>
            <person name="Lindquist E.A."/>
            <person name="Lucas S."/>
            <person name="Salamov A.A."/>
            <person name="Bradshaw R.E."/>
            <person name="Ciuffetti L."/>
            <person name="Hamelin R.C."/>
            <person name="Kema G.H.J."/>
            <person name="Lawrence C."/>
            <person name="Scott J.A."/>
            <person name="Spatafora J.W."/>
            <person name="Turgeon B.G."/>
            <person name="de Wit P.J.G.M."/>
            <person name="Zhong S."/>
            <person name="Goodwin S.B."/>
            <person name="Grigoriev I.V."/>
        </authorList>
    </citation>
    <scope>NUCLEOTIDE SEQUENCE [LARGE SCALE GENOMIC DNA]</scope>
    <source>
        <strain evidence="2">NZE10 / CBS 128990</strain>
    </source>
</reference>
<dbReference type="eggNOG" id="ENOG502QUKB">
    <property type="taxonomic scope" value="Eukaryota"/>
</dbReference>
<accession>N1PQM3</accession>
<dbReference type="EMBL" id="KB446539">
    <property type="protein sequence ID" value="EME44724.1"/>
    <property type="molecule type" value="Genomic_DNA"/>
</dbReference>
<dbReference type="Gene3D" id="3.20.20.80">
    <property type="entry name" value="Glycosidases"/>
    <property type="match status" value="1"/>
</dbReference>
<proteinExistence type="predicted"/>
<evidence type="ECO:0000313" key="1">
    <source>
        <dbReference type="EMBL" id="EME44724.1"/>
    </source>
</evidence>
<dbReference type="OrthoDB" id="3222at2759"/>